<dbReference type="NCBIfam" id="NF009466">
    <property type="entry name" value="PRK12826.1-2"/>
    <property type="match status" value="1"/>
</dbReference>
<comment type="caution">
    <text evidence="3">The sequence shown here is derived from an EMBL/GenBank/DDBJ whole genome shotgun (WGS) entry which is preliminary data.</text>
</comment>
<dbReference type="SMART" id="SM00822">
    <property type="entry name" value="PKS_KR"/>
    <property type="match status" value="1"/>
</dbReference>
<sequence>MSDGQSPPAGLLGNRLVVVTGAGQGIGRAIALGVAAAGAKVVVTDLRQDRADAAAREIREAGKEAIACSLDVTDAAACRQMATRVDEEIGPADVVVNNAGIIIREPIDSPRAHENWRQVFDVNVNGTFNVVHAFIPALRKMRGCIINVASVAAFGGMNGALGYSPSKGAVRLFTQALARDLAPDGIRVNAVAPGIIATEMSETTRDNPARLNGLMARTPMKRVGQPDEIAGPVVFLASAMASYVNGAILPVDGGYLA</sequence>
<dbReference type="PRINTS" id="PR00081">
    <property type="entry name" value="GDHRDH"/>
</dbReference>
<dbReference type="SUPFAM" id="SSF51735">
    <property type="entry name" value="NAD(P)-binding Rossmann-fold domains"/>
    <property type="match status" value="1"/>
</dbReference>
<dbReference type="GO" id="GO:0016616">
    <property type="term" value="F:oxidoreductase activity, acting on the CH-OH group of donors, NAD or NADP as acceptor"/>
    <property type="evidence" value="ECO:0007669"/>
    <property type="project" value="TreeGrafter"/>
</dbReference>
<evidence type="ECO:0000259" key="2">
    <source>
        <dbReference type="SMART" id="SM00822"/>
    </source>
</evidence>
<feature type="domain" description="Ketoreductase" evidence="2">
    <location>
        <begin position="15"/>
        <end position="194"/>
    </location>
</feature>
<organism evidence="3 4">
    <name type="scientific">Bradyrhizobium nitroreducens</name>
    <dbReference type="NCBI Taxonomy" id="709803"/>
    <lineage>
        <taxon>Bacteria</taxon>
        <taxon>Pseudomonadati</taxon>
        <taxon>Pseudomonadota</taxon>
        <taxon>Alphaproteobacteria</taxon>
        <taxon>Hyphomicrobiales</taxon>
        <taxon>Nitrobacteraceae</taxon>
        <taxon>Bradyrhizobium</taxon>
    </lineage>
</organism>
<evidence type="ECO:0000313" key="4">
    <source>
        <dbReference type="Proteomes" id="UP000228930"/>
    </source>
</evidence>
<name>A0A2M6UPF4_9BRAD</name>
<keyword evidence="4" id="KW-1185">Reference proteome</keyword>
<dbReference type="PRINTS" id="PR00080">
    <property type="entry name" value="SDRFAMILY"/>
</dbReference>
<gene>
    <name evidence="3" type="ORF">TSA1_33960</name>
</gene>
<reference evidence="3 4" key="1">
    <citation type="submission" date="2015-06" db="EMBL/GenBank/DDBJ databases">
        <title>Comparative genome analysis of nirS-carrying Bradyrhizobium sp. strains.</title>
        <authorList>
            <person name="Ishii S."/>
            <person name="Jang J."/>
            <person name="Nishizawa T."/>
            <person name="Senoo K."/>
        </authorList>
    </citation>
    <scope>NUCLEOTIDE SEQUENCE [LARGE SCALE GENOMIC DNA]</scope>
    <source>
        <strain evidence="3 4">TSA1</strain>
    </source>
</reference>
<dbReference type="InterPro" id="IPR036291">
    <property type="entry name" value="NAD(P)-bd_dom_sf"/>
</dbReference>
<protein>
    <submittedName>
        <fullName evidence="3">3-oxoacyl-ACP reductase</fullName>
    </submittedName>
</protein>
<dbReference type="InterPro" id="IPR002347">
    <property type="entry name" value="SDR_fam"/>
</dbReference>
<dbReference type="EMBL" id="LFJC01000003">
    <property type="protein sequence ID" value="PIT06482.1"/>
    <property type="molecule type" value="Genomic_DNA"/>
</dbReference>
<evidence type="ECO:0000256" key="1">
    <source>
        <dbReference type="ARBA" id="ARBA00006484"/>
    </source>
</evidence>
<dbReference type="Gene3D" id="3.40.50.720">
    <property type="entry name" value="NAD(P)-binding Rossmann-like Domain"/>
    <property type="match status" value="1"/>
</dbReference>
<dbReference type="PANTHER" id="PTHR42760">
    <property type="entry name" value="SHORT-CHAIN DEHYDROGENASES/REDUCTASES FAMILY MEMBER"/>
    <property type="match status" value="1"/>
</dbReference>
<dbReference type="PANTHER" id="PTHR42760:SF135">
    <property type="entry name" value="BLL7886 PROTEIN"/>
    <property type="match status" value="1"/>
</dbReference>
<dbReference type="GO" id="GO:0030497">
    <property type="term" value="P:fatty acid elongation"/>
    <property type="evidence" value="ECO:0007669"/>
    <property type="project" value="TreeGrafter"/>
</dbReference>
<dbReference type="FunFam" id="3.40.50.720:FF:000084">
    <property type="entry name" value="Short-chain dehydrogenase reductase"/>
    <property type="match status" value="1"/>
</dbReference>
<dbReference type="Pfam" id="PF13561">
    <property type="entry name" value="adh_short_C2"/>
    <property type="match status" value="1"/>
</dbReference>
<proteinExistence type="inferred from homology"/>
<dbReference type="InterPro" id="IPR057326">
    <property type="entry name" value="KR_dom"/>
</dbReference>
<dbReference type="NCBIfam" id="NF005559">
    <property type="entry name" value="PRK07231.1"/>
    <property type="match status" value="1"/>
</dbReference>
<comment type="similarity">
    <text evidence="1">Belongs to the short-chain dehydrogenases/reductases (SDR) family.</text>
</comment>
<dbReference type="Proteomes" id="UP000228930">
    <property type="component" value="Unassembled WGS sequence"/>
</dbReference>
<dbReference type="AlphaFoldDB" id="A0A2M6UPF4"/>
<accession>A0A2M6UPF4</accession>
<evidence type="ECO:0000313" key="3">
    <source>
        <dbReference type="EMBL" id="PIT06482.1"/>
    </source>
</evidence>